<dbReference type="EMBL" id="WMFL01000058">
    <property type="protein sequence ID" value="NJI02103.1"/>
    <property type="molecule type" value="Genomic_DNA"/>
</dbReference>
<dbReference type="RefSeq" id="WP_103346375.1">
    <property type="nucleotide sequence ID" value="NZ_CP081015.1"/>
</dbReference>
<name>A0A2T4MLM6_9STAP</name>
<dbReference type="AlphaFoldDB" id="A0A2T4MLM6"/>
<evidence type="ECO:0000313" key="2">
    <source>
        <dbReference type="Proteomes" id="UP000646308"/>
    </source>
</evidence>
<gene>
    <name evidence="1" type="ORF">GLV84_04420</name>
</gene>
<reference evidence="1" key="1">
    <citation type="submission" date="2019-11" db="EMBL/GenBank/DDBJ databases">
        <title>Whole genome comparisons of Staphylococcus agnetis isolates from cattle and chickens.</title>
        <authorList>
            <person name="Rhoads D."/>
            <person name="Shwani A."/>
            <person name="Adkins P."/>
            <person name="Calcutt M."/>
            <person name="Middleton J."/>
        </authorList>
    </citation>
    <scope>NUCLEOTIDE SEQUENCE</scope>
    <source>
        <strain evidence="1">1387</strain>
    </source>
</reference>
<organism evidence="1 2">
    <name type="scientific">Staphylococcus agnetis</name>
    <dbReference type="NCBI Taxonomy" id="985762"/>
    <lineage>
        <taxon>Bacteria</taxon>
        <taxon>Bacillati</taxon>
        <taxon>Bacillota</taxon>
        <taxon>Bacilli</taxon>
        <taxon>Bacillales</taxon>
        <taxon>Staphylococcaceae</taxon>
        <taxon>Staphylococcus</taxon>
    </lineage>
</organism>
<protein>
    <submittedName>
        <fullName evidence="1">Uncharacterized protein</fullName>
    </submittedName>
</protein>
<dbReference type="Proteomes" id="UP000646308">
    <property type="component" value="Unassembled WGS sequence"/>
</dbReference>
<comment type="caution">
    <text evidence="1">The sequence shown here is derived from an EMBL/GenBank/DDBJ whole genome shotgun (WGS) entry which is preliminary data.</text>
</comment>
<sequence>MSEFEVVRLINEEKFIVNNAVEGAFQSNDYVEVLRVESPYQIIARVCEVYDKYIVCKTIDTSKVFYGEKVRILE</sequence>
<proteinExistence type="predicted"/>
<evidence type="ECO:0000313" key="1">
    <source>
        <dbReference type="EMBL" id="NJI02103.1"/>
    </source>
</evidence>
<accession>A0A2T4MLM6</accession>